<dbReference type="Proteomes" id="UP000177625">
    <property type="component" value="Unassembled WGS sequence"/>
</dbReference>
<proteinExistence type="predicted"/>
<reference evidence="8" key="1">
    <citation type="submission" date="2016-03" db="EMBL/GenBank/DDBJ databases">
        <authorList>
            <person name="Guldener U."/>
        </authorList>
    </citation>
    <scope>NUCLEOTIDE SEQUENCE [LARGE SCALE GENOMIC DNA]</scope>
</reference>
<dbReference type="InterPro" id="IPR013819">
    <property type="entry name" value="LipOase_C"/>
</dbReference>
<keyword evidence="8" id="KW-1185">Reference proteome</keyword>
<evidence type="ECO:0000313" key="7">
    <source>
        <dbReference type="EMBL" id="CZT46086.1"/>
    </source>
</evidence>
<dbReference type="EMBL" id="FJVC01000236">
    <property type="protein sequence ID" value="CZT46086.1"/>
    <property type="molecule type" value="Genomic_DNA"/>
</dbReference>
<evidence type="ECO:0000256" key="1">
    <source>
        <dbReference type="ARBA" id="ARBA00021175"/>
    </source>
</evidence>
<organism evidence="7 8">
    <name type="scientific">Rhynchosporium secalis</name>
    <name type="common">Barley scald fungus</name>
    <dbReference type="NCBI Taxonomy" id="38038"/>
    <lineage>
        <taxon>Eukaryota</taxon>
        <taxon>Fungi</taxon>
        <taxon>Dikarya</taxon>
        <taxon>Ascomycota</taxon>
        <taxon>Pezizomycotina</taxon>
        <taxon>Leotiomycetes</taxon>
        <taxon>Helotiales</taxon>
        <taxon>Ploettnerulaceae</taxon>
        <taxon>Rhynchosporium</taxon>
    </lineage>
</organism>
<evidence type="ECO:0000313" key="8">
    <source>
        <dbReference type="Proteomes" id="UP000177625"/>
    </source>
</evidence>
<gene>
    <name evidence="7" type="ORF">RSE6_06467</name>
</gene>
<evidence type="ECO:0000259" key="6">
    <source>
        <dbReference type="PROSITE" id="PS51393"/>
    </source>
</evidence>
<feature type="signal peptide" evidence="5">
    <location>
        <begin position="1"/>
        <end position="17"/>
    </location>
</feature>
<evidence type="ECO:0000256" key="5">
    <source>
        <dbReference type="SAM" id="SignalP"/>
    </source>
</evidence>
<evidence type="ECO:0000256" key="2">
    <source>
        <dbReference type="ARBA" id="ARBA00022723"/>
    </source>
</evidence>
<dbReference type="PANTHER" id="PTHR11771">
    <property type="entry name" value="LIPOXYGENASE"/>
    <property type="match status" value="1"/>
</dbReference>
<evidence type="ECO:0000256" key="3">
    <source>
        <dbReference type="ARBA" id="ARBA00022964"/>
    </source>
</evidence>
<keyword evidence="2" id="KW-0479">Metal-binding</keyword>
<dbReference type="GO" id="GO:0050584">
    <property type="term" value="F:linoleate 11-lipoxygenase activity"/>
    <property type="evidence" value="ECO:0007669"/>
    <property type="project" value="UniProtKB-ARBA"/>
</dbReference>
<keyword evidence="4" id="KW-0560">Oxidoreductase</keyword>
<keyword evidence="3" id="KW-0223">Dioxygenase</keyword>
<dbReference type="GO" id="GO:0043651">
    <property type="term" value="P:linoleic acid metabolic process"/>
    <property type="evidence" value="ECO:0007669"/>
    <property type="project" value="UniProtKB-ARBA"/>
</dbReference>
<evidence type="ECO:0000256" key="4">
    <source>
        <dbReference type="ARBA" id="ARBA00023002"/>
    </source>
</evidence>
<dbReference type="SUPFAM" id="SSF48484">
    <property type="entry name" value="Lipoxigenase"/>
    <property type="match status" value="1"/>
</dbReference>
<dbReference type="Gene3D" id="3.10.450.60">
    <property type="match status" value="1"/>
</dbReference>
<protein>
    <recommendedName>
        <fullName evidence="1">Manganese lipoxygenase</fullName>
    </recommendedName>
</protein>
<name>A0A1E1MAE3_RHYSE</name>
<dbReference type="PROSITE" id="PS51393">
    <property type="entry name" value="LIPOXYGENASE_3"/>
    <property type="match status" value="1"/>
</dbReference>
<feature type="chain" id="PRO_5009448109" description="Manganese lipoxygenase" evidence="5">
    <location>
        <begin position="18"/>
        <end position="628"/>
    </location>
</feature>
<dbReference type="Pfam" id="PF00305">
    <property type="entry name" value="Lipoxygenase"/>
    <property type="match status" value="2"/>
</dbReference>
<dbReference type="GO" id="GO:0046872">
    <property type="term" value="F:metal ion binding"/>
    <property type="evidence" value="ECO:0007669"/>
    <property type="project" value="UniProtKB-KW"/>
</dbReference>
<dbReference type="AlphaFoldDB" id="A0A1E1MAE3"/>
<dbReference type="GO" id="GO:0034440">
    <property type="term" value="P:lipid oxidation"/>
    <property type="evidence" value="ECO:0007669"/>
    <property type="project" value="InterPro"/>
</dbReference>
<accession>A0A1E1MAE3</accession>
<dbReference type="InterPro" id="IPR036226">
    <property type="entry name" value="LipOase_C_sf"/>
</dbReference>
<dbReference type="InterPro" id="IPR000907">
    <property type="entry name" value="LipOase"/>
</dbReference>
<sequence length="628" mass="69112">MRFFTSIIVAAIATANATVLRREITNLVEASLPQFSNITARLEAISTKRQGWLYGPSLLGNASFFPAGTLGSARMQADMALFSLDSAWVAPRAQADLLAVQQAVANNGGLHSLDDYAHVLYDGQWTASVPGGTGKGILANYTQDLLFSMERLSLNCYPLRRLQPGETLPFTVDLNTTVELTTLSLPALLESGRLFIVDHSYQLPYPKGAGKYGASSTAYFFIHPISGDFLPLAIKTNVGADLIYTPLDSANDWLLAKIMFNENDIFHAQMFHLVASHDVAEIVHQAATRTMSDEHPVMILLERLMFQAYAVRPAGNAVLFSDGGYLDRAFFINHLGAAQFVAGFYPTVGRFQANYLSTDLASRGLLNSTTGPELKHFPFYDDAKVIHDRIFNLYVYPCFLFHIHSAHYDISESPSNDGFPSMTTFINAYYPSEDLLTTDPELSAWFTEASTSAAVLDFPCAPKDGQPTACDRSTLIEILTHMAYLTGVQHHALNTGDPVYSSGTLPFHPTALYSPPPTTKNISDTTLLAMLPPPSDAIFQIYLLAIFNRPQFEAQNKTLVHAFSEPSFLARFKGREEVGRAAVVFRGRMEEVSGEVRGRGFDEAGLWKGMPFVYRSLDPGTVPFFLAV</sequence>
<keyword evidence="5" id="KW-0732">Signal</keyword>
<dbReference type="Gene3D" id="1.20.245.10">
    <property type="entry name" value="Lipoxygenase-1, Domain 5"/>
    <property type="match status" value="1"/>
</dbReference>
<feature type="domain" description="Lipoxygenase" evidence="6">
    <location>
        <begin position="167"/>
        <end position="628"/>
    </location>
</feature>